<keyword evidence="18" id="KW-0449">Lipoprotein</keyword>
<dbReference type="Gene3D" id="1.10.287.70">
    <property type="match status" value="1"/>
</dbReference>
<dbReference type="InterPro" id="IPR027359">
    <property type="entry name" value="Volt_channel_dom_sf"/>
</dbReference>
<feature type="non-terminal residue" evidence="27">
    <location>
        <position position="1630"/>
    </location>
</feature>
<proteinExistence type="inferred from homology"/>
<keyword evidence="23" id="KW-0175">Coiled coil</keyword>
<dbReference type="PRINTS" id="PR01491">
    <property type="entry name" value="KVCHANNEL"/>
</dbReference>
<evidence type="ECO:0000256" key="23">
    <source>
        <dbReference type="SAM" id="Coils"/>
    </source>
</evidence>
<feature type="region of interest" description="Disordered" evidence="24">
    <location>
        <begin position="973"/>
        <end position="1019"/>
    </location>
</feature>
<feature type="compositionally biased region" description="Polar residues" evidence="24">
    <location>
        <begin position="803"/>
        <end position="816"/>
    </location>
</feature>
<dbReference type="InterPro" id="IPR000210">
    <property type="entry name" value="BTB/POZ_dom"/>
</dbReference>
<feature type="compositionally biased region" description="Basic and acidic residues" evidence="24">
    <location>
        <begin position="87"/>
        <end position="113"/>
    </location>
</feature>
<feature type="region of interest" description="Disordered" evidence="24">
    <location>
        <begin position="173"/>
        <end position="206"/>
    </location>
</feature>
<evidence type="ECO:0000256" key="10">
    <source>
        <dbReference type="ARBA" id="ARBA00022826"/>
    </source>
</evidence>
<sequence length="1630" mass="180258">SSPTENPWEHQDVFFSQMDENGVIGLSEALEEVELEETRKPPEPASPEEPSRSMKETPTEELRERRLHPQSSGRDQRAPLSPWFKALMEDEMLRQKTDKQRTRNHPDVEEGERGAAAGLTRRVDVLDVGPDEISAYPGLGFQPAPHITASFLPHLFHLTAEELAAAPDIEAETLPDVSESPPESRCSPTSMKSSPESSLGAFPQPAASSTELFSSNLYSVFSNDPEPSEKHDKPHPSPEKAETSRTRFLTRVKTHPFESKQQRKSSKIPRRVTEDAAQVDEFRSLSHQTPDFSKVEPRVHFPKSGYKPPKSKRSPTGTSLPPEPPMAFKSPADIVKEVLLKTLDGYSSSGSSSTPTNAAKFTVPPDFRCRHQASTLLQQLQEDYNNLLTKYAEAENTIDRLRLEARVNLNSDPPKAKLSVSSGLNLKASEFLMLDFSQAQRAELSSDACSAQLEKLDACPSNPPLGRQPATALLGQTETLLQQLQSFEDLLKSENLSVLQKKERLAQLCENLASLERRYLLIRDEHKLLLQGGAETCSFDPQRELEGLIFQCGLHLEELKEQICDRSPSSEEEKTLTHAQSSPEPLLAGPGDAAGVEMGDEEEEDVLRVPYQRPQICKRTCLHPDSTPAVDPNQISEERPRQPPPCSALNTGSEEEEQKSHRAGNGEGLARRLESDQDSRVGSRRHGCSRSSPSSGTPALPVRSRRRLVMSRSPSSSLSSLPDTAPEKRSFKAPTGTRRVLSQDGVISPETDSGFVGSDSSHLAPAVAPITLHQGVAESASVPQGVNSRGSQPASPSSSSLSHTAQESTGDSQLDPNQPRRTQQGQRRRAFSLSSHVCVSHRHQSRAGSRTGESWIQTLSGSESGQSDQHSGSVDSAPYSAHSDSPPAACCLHGDSLRALGSLHKDALVTHQAEVDKPKKRESFLRSVTPPSSAAPSARRSRSRHIRSDSNSLGRVETHEVEGNAAFRWMTSASAQKPQQDVYLEPSTSTPGVSRCTQTSAESHSRKTQTGQHSSDQRGLCPQCVMNVRAERGDRSSAVRCWRCGGLKPQKCSETDRHTQKPSSHHNVQPAPSPDRTTDRRLCAAASAPILHLLPVGPPQLLLCSAALHSSPDNVAHVRSRVRRPREEEEEERPASHFQLNLIRLGLYWSPAADGSVMEIALVSFENGGAKGSGGGGGGDESHRNALDVPQSSFGPREEFAKELNTVRGRPQQQRSPWRINDMNNTFSCSENAMDALLRADHSPHLFDEDMLDMDMDTDSNERVLINIAGLRYETQLGTLNQFPDTLLGDPAKRIKYFDPLRNEYFFDRNRPSFDGILYFYQSGGKIRRPVNVSIDVFADEIRFYQLGEEAMERFREDEGFIKEEEKPLPQNEFQKQVWLIFEYPESSSPARGIAIVSVIVITISIITFCLETLPEFRDERELPVSSRLDNSTAPRPSLTFTDPFFIIETTCVIWFTFELFVRFFACPSKSEFSKTIMNIIDIMAIMPYFITVGTELAEQGQEHQNGQQAMSLAILRVIRLVRVFRIFKLSRHSKGLQILGQTLKASMRELGLLIFFLFIGVILFSSAVYFAEADEPESHFSSIPDAFWWAVVTMTTVGYGDMRPVTVGGKIVGSLCAIAGVLTIALPVP</sequence>
<keyword evidence="16 25" id="KW-0472">Membrane</keyword>
<feature type="compositionally biased region" description="Basic and acidic residues" evidence="24">
    <location>
        <begin position="911"/>
        <end position="924"/>
    </location>
</feature>
<keyword evidence="15" id="KW-0406">Ion transport</keyword>
<dbReference type="GO" id="GO:0008076">
    <property type="term" value="C:voltage-gated potassium channel complex"/>
    <property type="evidence" value="ECO:0007669"/>
    <property type="project" value="InterPro"/>
</dbReference>
<evidence type="ECO:0000256" key="5">
    <source>
        <dbReference type="ARBA" id="ARBA00022475"/>
    </source>
</evidence>
<dbReference type="Gene3D" id="1.20.120.350">
    <property type="entry name" value="Voltage-gated potassium channels. Chain C"/>
    <property type="match status" value="1"/>
</dbReference>
<evidence type="ECO:0000256" key="4">
    <source>
        <dbReference type="ARBA" id="ARBA00022448"/>
    </source>
</evidence>
<dbReference type="Gene3D" id="3.30.710.10">
    <property type="entry name" value="Potassium Channel Kv1.1, Chain A"/>
    <property type="match status" value="1"/>
</dbReference>
<dbReference type="FunFam" id="1.20.120.350:FF:000021">
    <property type="entry name" value="Potassium voltage-gated channel subfamily A member 3"/>
    <property type="match status" value="1"/>
</dbReference>
<comment type="catalytic activity">
    <reaction evidence="21">
        <text>K(+)(in) = K(+)(out)</text>
        <dbReference type="Rhea" id="RHEA:29463"/>
        <dbReference type="ChEBI" id="CHEBI:29103"/>
    </reaction>
</comment>
<feature type="region of interest" description="Disordered" evidence="24">
    <location>
        <begin position="1114"/>
        <end position="1134"/>
    </location>
</feature>
<dbReference type="InterPro" id="IPR005821">
    <property type="entry name" value="Ion_trans_dom"/>
</dbReference>
<evidence type="ECO:0000256" key="24">
    <source>
        <dbReference type="SAM" id="MobiDB-lite"/>
    </source>
</evidence>
<evidence type="ECO:0000256" key="8">
    <source>
        <dbReference type="ARBA" id="ARBA00022553"/>
    </source>
</evidence>
<feature type="compositionally biased region" description="Basic and acidic residues" evidence="24">
    <location>
        <begin position="49"/>
        <end position="64"/>
    </location>
</feature>
<evidence type="ECO:0000256" key="11">
    <source>
        <dbReference type="ARBA" id="ARBA00022843"/>
    </source>
</evidence>
<feature type="region of interest" description="Disordered" evidence="24">
    <location>
        <begin position="620"/>
        <end position="760"/>
    </location>
</feature>
<dbReference type="FunFam" id="1.10.287.70:FF:000002">
    <property type="entry name" value="Potassium voltage-gated channel subfamily a member"/>
    <property type="match status" value="1"/>
</dbReference>
<keyword evidence="9 25" id="KW-0812">Transmembrane</keyword>
<feature type="region of interest" description="Disordered" evidence="24">
    <location>
        <begin position="219"/>
        <end position="326"/>
    </location>
</feature>
<dbReference type="InterPro" id="IPR003131">
    <property type="entry name" value="T1-type_BTB"/>
</dbReference>
<feature type="coiled-coil region" evidence="23">
    <location>
        <begin position="370"/>
        <end position="404"/>
    </location>
</feature>
<protein>
    <recommendedName>
        <fullName evidence="3">Potassium voltage-gated channel subfamily A member 5</fullName>
    </recommendedName>
    <alternativeName>
        <fullName evidence="20">Voltage-gated potassium channel subunit Kv1.5</fullName>
    </alternativeName>
</protein>
<keyword evidence="5" id="KW-1003">Cell membrane</keyword>
<dbReference type="Pfam" id="PF00520">
    <property type="entry name" value="Ion_trans"/>
    <property type="match status" value="1"/>
</dbReference>
<reference evidence="27" key="1">
    <citation type="submission" date="2016-05" db="EMBL/GenBank/DDBJ databases">
        <authorList>
            <person name="Lavstsen T."/>
            <person name="Jespersen J.S."/>
        </authorList>
    </citation>
    <scope>NUCLEOTIDE SEQUENCE</scope>
    <source>
        <tissue evidence="27">Brain</tissue>
    </source>
</reference>
<comment type="similarity">
    <text evidence="2">Belongs to the potassium channel family. A (Shaker) (TC 1.A.1.2) subfamily. Kv1.5/KCNA5 sub-subfamily.</text>
</comment>
<feature type="compositionally biased region" description="Basic and acidic residues" evidence="24">
    <location>
        <begin position="669"/>
        <end position="681"/>
    </location>
</feature>
<dbReference type="InterPro" id="IPR028325">
    <property type="entry name" value="VG_K_chnl"/>
</dbReference>
<evidence type="ECO:0000256" key="3">
    <source>
        <dbReference type="ARBA" id="ARBA00020940"/>
    </source>
</evidence>
<feature type="non-terminal residue" evidence="27">
    <location>
        <position position="1"/>
    </location>
</feature>
<evidence type="ECO:0000256" key="1">
    <source>
        <dbReference type="ARBA" id="ARBA00004651"/>
    </source>
</evidence>
<organism evidence="27">
    <name type="scientific">Nothobranchius furzeri</name>
    <name type="common">Turquoise killifish</name>
    <dbReference type="NCBI Taxonomy" id="105023"/>
    <lineage>
        <taxon>Eukaryota</taxon>
        <taxon>Metazoa</taxon>
        <taxon>Chordata</taxon>
        <taxon>Craniata</taxon>
        <taxon>Vertebrata</taxon>
        <taxon>Euteleostomi</taxon>
        <taxon>Actinopterygii</taxon>
        <taxon>Neopterygii</taxon>
        <taxon>Teleostei</taxon>
        <taxon>Neoteleostei</taxon>
        <taxon>Acanthomorphata</taxon>
        <taxon>Ovalentaria</taxon>
        <taxon>Atherinomorphae</taxon>
        <taxon>Cyprinodontiformes</taxon>
        <taxon>Nothobranchiidae</taxon>
        <taxon>Nothobranchius</taxon>
    </lineage>
</organism>
<dbReference type="PANTHER" id="PTHR11537:SF250">
    <property type="entry name" value="POTASSIUM VOLTAGE-GATED CHANNEL SUBFAMILY A MEMBER 5"/>
    <property type="match status" value="1"/>
</dbReference>
<dbReference type="GO" id="GO:0001508">
    <property type="term" value="P:action potential"/>
    <property type="evidence" value="ECO:0007669"/>
    <property type="project" value="TreeGrafter"/>
</dbReference>
<comment type="subunit">
    <text evidence="22">Homotetramer and heterotetramer of potassium channel proteins. Interacts with DLG1, which enhances channel currents. Forms a ternary complex with DLG1 and CAV3. Interacts with KCNAB1. Interacts with UBE2I. Interacts with XIRP2; the interaction is required for normal action potential configuration in the heart.</text>
</comment>
<keyword evidence="13" id="KW-0630">Potassium</keyword>
<evidence type="ECO:0000256" key="13">
    <source>
        <dbReference type="ARBA" id="ARBA00022958"/>
    </source>
</evidence>
<evidence type="ECO:0000256" key="18">
    <source>
        <dbReference type="ARBA" id="ARBA00023288"/>
    </source>
</evidence>
<dbReference type="SMART" id="SM00225">
    <property type="entry name" value="BTB"/>
    <property type="match status" value="1"/>
</dbReference>
<dbReference type="GO" id="GO:0005251">
    <property type="term" value="F:delayed rectifier potassium channel activity"/>
    <property type="evidence" value="ECO:0007669"/>
    <property type="project" value="TreeGrafter"/>
</dbReference>
<keyword evidence="10" id="KW-0631">Potassium channel</keyword>
<gene>
    <name evidence="27" type="primary">AKNA</name>
</gene>
<accession>A0A1A8UC08</accession>
<feature type="transmembrane region" description="Helical" evidence="25">
    <location>
        <begin position="1584"/>
        <end position="1601"/>
    </location>
</feature>
<keyword evidence="6" id="KW-1017">Isopeptide bond</keyword>
<feature type="region of interest" description="Disordered" evidence="24">
    <location>
        <begin position="911"/>
        <end position="958"/>
    </location>
</feature>
<keyword evidence="7" id="KW-0633">Potassium transport</keyword>
<evidence type="ECO:0000256" key="25">
    <source>
        <dbReference type="SAM" id="Phobius"/>
    </source>
</evidence>
<keyword evidence="12" id="KW-0851">Voltage-gated channel</keyword>
<keyword evidence="14 25" id="KW-1133">Transmembrane helix</keyword>
<evidence type="ECO:0000256" key="22">
    <source>
        <dbReference type="ARBA" id="ARBA00046793"/>
    </source>
</evidence>
<feature type="region of interest" description="Disordered" evidence="24">
    <location>
        <begin position="779"/>
        <end position="886"/>
    </location>
</feature>
<evidence type="ECO:0000256" key="6">
    <source>
        <dbReference type="ARBA" id="ARBA00022499"/>
    </source>
</evidence>
<feature type="compositionally biased region" description="Low complexity" evidence="24">
    <location>
        <begin position="710"/>
        <end position="722"/>
    </location>
</feature>
<dbReference type="FunFam" id="3.30.710.10:FF:000012">
    <property type="entry name" value="Potassium voltage-gated channel subfamily A member 10"/>
    <property type="match status" value="1"/>
</dbReference>
<dbReference type="SUPFAM" id="SSF81324">
    <property type="entry name" value="Voltage-gated potassium channels"/>
    <property type="match status" value="1"/>
</dbReference>
<evidence type="ECO:0000256" key="14">
    <source>
        <dbReference type="ARBA" id="ARBA00022989"/>
    </source>
</evidence>
<evidence type="ECO:0000256" key="12">
    <source>
        <dbReference type="ARBA" id="ARBA00022882"/>
    </source>
</evidence>
<feature type="region of interest" description="Disordered" evidence="24">
    <location>
        <begin position="1"/>
        <end position="116"/>
    </location>
</feature>
<feature type="compositionally biased region" description="Low complexity" evidence="24">
    <location>
        <begin position="187"/>
        <end position="198"/>
    </location>
</feature>
<dbReference type="PRINTS" id="PR01512">
    <property type="entry name" value="KV15CHANNEL"/>
</dbReference>
<feature type="coiled-coil region" evidence="23">
    <location>
        <begin position="498"/>
        <end position="525"/>
    </location>
</feature>
<name>A0A1A8UC08_NOTFU</name>
<reference evidence="27" key="2">
    <citation type="submission" date="2016-06" db="EMBL/GenBank/DDBJ databases">
        <title>The genome of a short-lived fish provides insights into sex chromosome evolution and the genetic control of aging.</title>
        <authorList>
            <person name="Reichwald K."/>
            <person name="Felder M."/>
            <person name="Petzold A."/>
            <person name="Koch P."/>
            <person name="Groth M."/>
            <person name="Platzer M."/>
        </authorList>
    </citation>
    <scope>NUCLEOTIDE SEQUENCE</scope>
    <source>
        <tissue evidence="27">Brain</tissue>
    </source>
</reference>
<dbReference type="GO" id="GO:0051260">
    <property type="term" value="P:protein homooligomerization"/>
    <property type="evidence" value="ECO:0007669"/>
    <property type="project" value="InterPro"/>
</dbReference>
<feature type="region of interest" description="Disordered" evidence="24">
    <location>
        <begin position="564"/>
        <end position="605"/>
    </location>
</feature>
<feature type="compositionally biased region" description="Basic and acidic residues" evidence="24">
    <location>
        <begin position="564"/>
        <end position="576"/>
    </location>
</feature>
<feature type="region of interest" description="Disordered" evidence="24">
    <location>
        <begin position="1050"/>
        <end position="1079"/>
    </location>
</feature>
<evidence type="ECO:0000256" key="15">
    <source>
        <dbReference type="ARBA" id="ARBA00023065"/>
    </source>
</evidence>
<dbReference type="EMBL" id="HAEJ01004390">
    <property type="protein sequence ID" value="SBS44847.1"/>
    <property type="molecule type" value="Transcribed_RNA"/>
</dbReference>
<evidence type="ECO:0000256" key="21">
    <source>
        <dbReference type="ARBA" id="ARBA00034430"/>
    </source>
</evidence>
<feature type="compositionally biased region" description="Polar residues" evidence="24">
    <location>
        <begin position="986"/>
        <end position="1014"/>
    </location>
</feature>
<feature type="transmembrane region" description="Helical" evidence="25">
    <location>
        <begin position="1608"/>
        <end position="1629"/>
    </location>
</feature>
<dbReference type="PANTHER" id="PTHR11537">
    <property type="entry name" value="VOLTAGE-GATED POTASSIUM CHANNEL"/>
    <property type="match status" value="1"/>
</dbReference>
<evidence type="ECO:0000259" key="26">
    <source>
        <dbReference type="SMART" id="SM00225"/>
    </source>
</evidence>
<dbReference type="InterPro" id="IPR011333">
    <property type="entry name" value="SKP1/BTB/POZ_sf"/>
</dbReference>
<feature type="compositionally biased region" description="Low complexity" evidence="24">
    <location>
        <begin position="926"/>
        <end position="938"/>
    </location>
</feature>
<dbReference type="PRINTS" id="PR01496">
    <property type="entry name" value="SHAKERCHANEL"/>
</dbReference>
<evidence type="ECO:0000313" key="27">
    <source>
        <dbReference type="EMBL" id="SBS44847.1"/>
    </source>
</evidence>
<keyword evidence="19" id="KW-0407">Ion channel</keyword>
<evidence type="ECO:0000256" key="9">
    <source>
        <dbReference type="ARBA" id="ARBA00022692"/>
    </source>
</evidence>
<feature type="transmembrane region" description="Helical" evidence="25">
    <location>
        <begin position="1551"/>
        <end position="1572"/>
    </location>
</feature>
<keyword evidence="4" id="KW-0813">Transport</keyword>
<evidence type="ECO:0000256" key="2">
    <source>
        <dbReference type="ARBA" id="ARBA00009315"/>
    </source>
</evidence>
<dbReference type="InterPro" id="IPR004052">
    <property type="entry name" value="K_chnl_volt-dep_Kv1.5"/>
</dbReference>
<feature type="compositionally biased region" description="Low complexity" evidence="24">
    <location>
        <begin position="788"/>
        <end position="802"/>
    </location>
</feature>
<comment type="subcellular location">
    <subcellularLocation>
        <location evidence="1">Cell membrane</location>
        <topology evidence="1">Multi-pass membrane protein</topology>
    </subcellularLocation>
</comment>
<keyword evidence="8" id="KW-0597">Phosphoprotein</keyword>
<dbReference type="SUPFAM" id="SSF54695">
    <property type="entry name" value="POZ domain"/>
    <property type="match status" value="1"/>
</dbReference>
<dbReference type="InterPro" id="IPR003972">
    <property type="entry name" value="K_chnl_volt-dep_Kv1"/>
</dbReference>
<feature type="compositionally biased region" description="Polar residues" evidence="24">
    <location>
        <begin position="846"/>
        <end position="874"/>
    </location>
</feature>
<evidence type="ECO:0000256" key="7">
    <source>
        <dbReference type="ARBA" id="ARBA00022538"/>
    </source>
</evidence>
<dbReference type="Pfam" id="PF02214">
    <property type="entry name" value="BTB_2"/>
    <property type="match status" value="1"/>
</dbReference>
<dbReference type="PRINTS" id="PR00169">
    <property type="entry name" value="KCHANNEL"/>
</dbReference>
<evidence type="ECO:0000256" key="16">
    <source>
        <dbReference type="ARBA" id="ARBA00023136"/>
    </source>
</evidence>
<dbReference type="InterPro" id="IPR003968">
    <property type="entry name" value="K_chnl_volt-dep_Kv"/>
</dbReference>
<keyword evidence="11" id="KW-0832">Ubl conjugation</keyword>
<evidence type="ECO:0000256" key="19">
    <source>
        <dbReference type="ARBA" id="ARBA00023303"/>
    </source>
</evidence>
<evidence type="ECO:0000256" key="20">
    <source>
        <dbReference type="ARBA" id="ARBA00033199"/>
    </source>
</evidence>
<feature type="domain" description="BTB" evidence="26">
    <location>
        <begin position="1262"/>
        <end position="1362"/>
    </location>
</feature>
<feature type="compositionally biased region" description="Basic and acidic residues" evidence="24">
    <location>
        <begin position="227"/>
        <end position="245"/>
    </location>
</feature>
<evidence type="ECO:0000256" key="17">
    <source>
        <dbReference type="ARBA" id="ARBA00023139"/>
    </source>
</evidence>
<dbReference type="GO" id="GO:0014704">
    <property type="term" value="C:intercalated disc"/>
    <property type="evidence" value="ECO:0007669"/>
    <property type="project" value="TreeGrafter"/>
</dbReference>
<keyword evidence="17" id="KW-0564">Palmitate</keyword>